<comment type="subcellular location">
    <subcellularLocation>
        <location evidence="10">Cell membrane</location>
        <topology evidence="10">Multi-pass membrane protein</topology>
    </subcellularLocation>
</comment>
<protein>
    <recommendedName>
        <fullName evidence="10">Cobalt transport protein CbiN</fullName>
    </recommendedName>
    <alternativeName>
        <fullName evidence="10">Energy-coupling factor transporter probable substrate-capture protein CbiN</fullName>
        <shortName evidence="10">ECF transporter S component CbiN</shortName>
    </alternativeName>
</protein>
<gene>
    <name evidence="10" type="primary">cbiN</name>
    <name evidence="11" type="ORF">KDU71_06180</name>
</gene>
<keyword evidence="1 10" id="KW-0171">Cobalt transport</keyword>
<comment type="subunit">
    <text evidence="10">Forms an energy-coupling factor (ECF) transporter complex composed of an ATP-binding protein (A component, CbiO), a transmembrane protein (T component, CbiQ) and 2 possible substrate-capture proteins (S components, CbiM and CbiN) of unknown stoichimetry.</text>
</comment>
<evidence type="ECO:0000256" key="5">
    <source>
        <dbReference type="ARBA" id="ARBA00022692"/>
    </source>
</evidence>
<evidence type="ECO:0000256" key="10">
    <source>
        <dbReference type="HAMAP-Rule" id="MF_00330"/>
    </source>
</evidence>
<evidence type="ECO:0000256" key="1">
    <source>
        <dbReference type="ARBA" id="ARBA00022426"/>
    </source>
</evidence>
<feature type="transmembrane region" description="Helical" evidence="10">
    <location>
        <begin position="69"/>
        <end position="89"/>
    </location>
</feature>
<keyword evidence="7 10" id="KW-0406">Ion transport</keyword>
<keyword evidence="9 10" id="KW-0170">Cobalt</keyword>
<dbReference type="GO" id="GO:0015087">
    <property type="term" value="F:cobalt ion transmembrane transporter activity"/>
    <property type="evidence" value="ECO:0007669"/>
    <property type="project" value="UniProtKB-UniRule"/>
</dbReference>
<keyword evidence="8 10" id="KW-0472">Membrane</keyword>
<comment type="function">
    <text evidence="10">Part of the energy-coupling factor (ECF) transporter complex CbiMNOQ involved in cobalt import.</text>
</comment>
<comment type="pathway">
    <text evidence="10">Cofactor biosynthesis; adenosylcobalamin biosynthesis.</text>
</comment>
<comment type="similarity">
    <text evidence="10">Belongs to the CbiN family.</text>
</comment>
<feature type="transmembrane region" description="Helical" evidence="10">
    <location>
        <begin position="12"/>
        <end position="30"/>
    </location>
</feature>
<dbReference type="Proteomes" id="UP000679220">
    <property type="component" value="Unassembled WGS sequence"/>
</dbReference>
<organism evidence="11 12">
    <name type="scientific">Carboxylicivirga sediminis</name>
    <dbReference type="NCBI Taxonomy" id="2006564"/>
    <lineage>
        <taxon>Bacteria</taxon>
        <taxon>Pseudomonadati</taxon>
        <taxon>Bacteroidota</taxon>
        <taxon>Bacteroidia</taxon>
        <taxon>Marinilabiliales</taxon>
        <taxon>Marinilabiliaceae</taxon>
        <taxon>Carboxylicivirga</taxon>
    </lineage>
</organism>
<accession>A0A941IX22</accession>
<name>A0A941IX22_9BACT</name>
<evidence type="ECO:0000256" key="2">
    <source>
        <dbReference type="ARBA" id="ARBA00022448"/>
    </source>
</evidence>
<dbReference type="AlphaFoldDB" id="A0A941IX22"/>
<keyword evidence="6 10" id="KW-1133">Transmembrane helix</keyword>
<dbReference type="RefSeq" id="WP_212189045.1">
    <property type="nucleotide sequence ID" value="NZ_JAGTAR010000007.1"/>
</dbReference>
<dbReference type="InterPro" id="IPR003705">
    <property type="entry name" value="CbiN"/>
</dbReference>
<dbReference type="NCBIfam" id="NF002780">
    <property type="entry name" value="PRK02898.1"/>
    <property type="match status" value="1"/>
</dbReference>
<evidence type="ECO:0000313" key="12">
    <source>
        <dbReference type="Proteomes" id="UP000679220"/>
    </source>
</evidence>
<evidence type="ECO:0000256" key="7">
    <source>
        <dbReference type="ARBA" id="ARBA00023065"/>
    </source>
</evidence>
<proteinExistence type="inferred from homology"/>
<evidence type="ECO:0000256" key="9">
    <source>
        <dbReference type="ARBA" id="ARBA00023285"/>
    </source>
</evidence>
<reference evidence="11" key="2">
    <citation type="submission" date="2021-04" db="EMBL/GenBank/DDBJ databases">
        <authorList>
            <person name="Zhang T."/>
            <person name="Zhang Y."/>
            <person name="Lu D."/>
            <person name="Zuo D."/>
            <person name="Du Z."/>
        </authorList>
    </citation>
    <scope>NUCLEOTIDE SEQUENCE</scope>
    <source>
        <strain evidence="11">JR1</strain>
    </source>
</reference>
<evidence type="ECO:0000256" key="4">
    <source>
        <dbReference type="ARBA" id="ARBA00022573"/>
    </source>
</evidence>
<dbReference type="GO" id="GO:0009236">
    <property type="term" value="P:cobalamin biosynthetic process"/>
    <property type="evidence" value="ECO:0007669"/>
    <property type="project" value="UniProtKB-UniRule"/>
</dbReference>
<evidence type="ECO:0000256" key="8">
    <source>
        <dbReference type="ARBA" id="ARBA00023136"/>
    </source>
</evidence>
<evidence type="ECO:0000256" key="6">
    <source>
        <dbReference type="ARBA" id="ARBA00022989"/>
    </source>
</evidence>
<keyword evidence="3 10" id="KW-1003">Cell membrane</keyword>
<dbReference type="Pfam" id="PF02553">
    <property type="entry name" value="CbiN"/>
    <property type="match status" value="1"/>
</dbReference>
<dbReference type="PANTHER" id="PTHR38662:SF1">
    <property type="entry name" value="COBALT TRANSPORT PROTEIN CBIN"/>
    <property type="match status" value="1"/>
</dbReference>
<evidence type="ECO:0000256" key="3">
    <source>
        <dbReference type="ARBA" id="ARBA00022475"/>
    </source>
</evidence>
<dbReference type="PANTHER" id="PTHR38662">
    <property type="entry name" value="COBALT TRANSPORT PROTEIN CBIN"/>
    <property type="match status" value="1"/>
</dbReference>
<sequence length="99" mass="10701">MKNANSLKRQNYLLLIGILLIPTLALWMGGNSEFGGADTMASELIDKSEGYTPWFESVWAPPGGETESLLFALQAALGAGILCYFIGYIRGKKATANDK</sequence>
<dbReference type="HAMAP" id="MF_00330">
    <property type="entry name" value="CbiN"/>
    <property type="match status" value="1"/>
</dbReference>
<comment type="caution">
    <text evidence="11">The sequence shown here is derived from an EMBL/GenBank/DDBJ whole genome shotgun (WGS) entry which is preliminary data.</text>
</comment>
<keyword evidence="4 10" id="KW-0169">Cobalamin biosynthesis</keyword>
<dbReference type="EMBL" id="JAGTAR010000007">
    <property type="protein sequence ID" value="MBR8535138.1"/>
    <property type="molecule type" value="Genomic_DNA"/>
</dbReference>
<evidence type="ECO:0000313" key="11">
    <source>
        <dbReference type="EMBL" id="MBR8535138.1"/>
    </source>
</evidence>
<keyword evidence="2 10" id="KW-0813">Transport</keyword>
<keyword evidence="5 10" id="KW-0812">Transmembrane</keyword>
<keyword evidence="12" id="KW-1185">Reference proteome</keyword>
<dbReference type="GO" id="GO:0005886">
    <property type="term" value="C:plasma membrane"/>
    <property type="evidence" value="ECO:0007669"/>
    <property type="project" value="UniProtKB-SubCell"/>
</dbReference>
<reference evidence="11" key="1">
    <citation type="journal article" date="2018" name="Int. J. Syst. Evol. Microbiol.">
        <title>Carboxylicivirga sediminis sp. nov., isolated from coastal sediment.</title>
        <authorList>
            <person name="Wang F.Q."/>
            <person name="Ren L.H."/>
            <person name="Zou R.J."/>
            <person name="Sun Y.Z."/>
            <person name="Liu X.J."/>
            <person name="Jiang F."/>
            <person name="Liu L.J."/>
        </authorList>
    </citation>
    <scope>NUCLEOTIDE SEQUENCE</scope>
    <source>
        <strain evidence="11">JR1</strain>
    </source>
</reference>